<keyword evidence="1" id="KW-0812">Transmembrane</keyword>
<dbReference type="InterPro" id="IPR037066">
    <property type="entry name" value="Plug_dom_sf"/>
</dbReference>
<keyword evidence="4" id="KW-1185">Reference proteome</keyword>
<protein>
    <submittedName>
        <fullName evidence="3">TonB-dependent receptor</fullName>
    </submittedName>
</protein>
<keyword evidence="3" id="KW-0675">Receptor</keyword>
<name>A0ABY6NNL1_9FLAO</name>
<gene>
    <name evidence="3" type="ORF">JRG66_10870</name>
</gene>
<dbReference type="Proteomes" id="UP001163981">
    <property type="component" value="Chromosome"/>
</dbReference>
<dbReference type="NCBIfam" id="TIGR04056">
    <property type="entry name" value="OMP_RagA_SusC"/>
    <property type="match status" value="1"/>
</dbReference>
<comment type="similarity">
    <text evidence="1">Belongs to the TonB-dependent receptor family.</text>
</comment>
<evidence type="ECO:0000313" key="4">
    <source>
        <dbReference type="Proteomes" id="UP001163981"/>
    </source>
</evidence>
<comment type="subcellular location">
    <subcellularLocation>
        <location evidence="1">Cell outer membrane</location>
        <topology evidence="1">Multi-pass membrane protein</topology>
    </subcellularLocation>
</comment>
<keyword evidence="1" id="KW-1134">Transmembrane beta strand</keyword>
<dbReference type="Gene3D" id="2.60.40.1120">
    <property type="entry name" value="Carboxypeptidase-like, regulatory domain"/>
    <property type="match status" value="1"/>
</dbReference>
<accession>A0ABY6NNL1</accession>
<keyword evidence="2" id="KW-0732">Signal</keyword>
<keyword evidence="1" id="KW-0998">Cell outer membrane</keyword>
<evidence type="ECO:0000256" key="2">
    <source>
        <dbReference type="SAM" id="SignalP"/>
    </source>
</evidence>
<dbReference type="NCBIfam" id="TIGR04057">
    <property type="entry name" value="SusC_RagA_signa"/>
    <property type="match status" value="1"/>
</dbReference>
<keyword evidence="1" id="KW-0813">Transport</keyword>
<sequence length="1063" mass="118172">MTLHLFKFSYLIRYIFLGVLLKFFFSGSLFAANGADSFGVELENQVQQQNIVTGTVTSSIDGFGLPGANVFEKGFPERGTATDFEGNYSIEVSSADAVLVFSYIGFGTVEKSVAGQSVVNVMLEPDQDALEEVVIVGYGTQRKETVVGAVTQTTGEVLERTGGVSDVGSALTGALPGLITSASTGLPGGEAPQIVIRGQNSWNGTSPLILVDGVERPEFFNNMSISSIASMSVLKDASATAVFGSRGANGVIIVTTKRGLSGKAEITANFNSTMKVVSKLPGTYNAYDAIGVRNRAIEYELSTNPASWGQIVPEEIRDKYRNPANLAERERYPDVDWQKVLFKDYAMSYNANVNIRGGTDFVKYFATLDFQNEGDLFRDFENSRGYDPGYEYNRLNFRSNLDFQLTSTTTLRTDLGGTYGVRKSPWGGGNEYPFWDAAYNGIPTLFMPRYSDGNYGYYAPNAQKGLNSVRILSLSGVEKETTARISTTFVLDQDLSMLLKGLKFNGTLAVDNTFIENDRGVNDLYNDAQQKWIDPETGEVTLAEGISSTTGLDFYNPGPRWSPASGTVDAAWRKIFYQLKLDYAKTFAEDHNVNLMGLMNRQKDARGNGIPEYREDWVFRATYNYKSKYMLEYNGAYNGSEKFAPEYRFAFFSSGGVGWTVTEEEFMQSVSFLDMLKLRASYGEVGDDNIGARFLFMDEWAYGGNSQLGLVGEAGELSPYAWYVQEQVGNPFVRWETVYKYNVGMDFGLFKGLFDGSVDVFRDDREDILMSGDRAIPSYFGADAPAANLGKVRTQGYEITLGVNHTFNNGLNVWADFAMTHAEDEVLERDDPQLLADYQKDAGYALGQARTHISSGYYNTWDELYGSTPHNTNNLNKLPGNYQILDYNGDGIIDSFDSAPFGYSGVPQNTYSTNVGIEWKGFSIFTQFYGVNNVTRQVVFNSLAGQSDRVYEQGTYWSKDNPNADTPMPRWNSVVSGYNIGNRYFYDGSYLRLKNAEIAYRFTHDMVKDFGLQNLRVYVNGNNLLLWTDMPDDRESNFAGTGWASQGAYPTVKRFNIGFNVTF</sequence>
<dbReference type="Gene3D" id="2.170.130.10">
    <property type="entry name" value="TonB-dependent receptor, plug domain"/>
    <property type="match status" value="1"/>
</dbReference>
<dbReference type="InterPro" id="IPR008969">
    <property type="entry name" value="CarboxyPept-like_regulatory"/>
</dbReference>
<organism evidence="3 4">
    <name type="scientific">Salinimicrobium tongyeongense</name>
    <dbReference type="NCBI Taxonomy" id="2809707"/>
    <lineage>
        <taxon>Bacteria</taxon>
        <taxon>Pseudomonadati</taxon>
        <taxon>Bacteroidota</taxon>
        <taxon>Flavobacteriia</taxon>
        <taxon>Flavobacteriales</taxon>
        <taxon>Flavobacteriaceae</taxon>
        <taxon>Salinimicrobium</taxon>
    </lineage>
</organism>
<evidence type="ECO:0000256" key="1">
    <source>
        <dbReference type="PROSITE-ProRule" id="PRU01360"/>
    </source>
</evidence>
<dbReference type="PROSITE" id="PS52016">
    <property type="entry name" value="TONB_DEPENDENT_REC_3"/>
    <property type="match status" value="1"/>
</dbReference>
<keyword evidence="1" id="KW-0472">Membrane</keyword>
<feature type="chain" id="PRO_5047312593" evidence="2">
    <location>
        <begin position="32"/>
        <end position="1063"/>
    </location>
</feature>
<proteinExistence type="inferred from homology"/>
<evidence type="ECO:0000313" key="3">
    <source>
        <dbReference type="EMBL" id="UZH54479.1"/>
    </source>
</evidence>
<dbReference type="SUPFAM" id="SSF56935">
    <property type="entry name" value="Porins"/>
    <property type="match status" value="1"/>
</dbReference>
<dbReference type="InterPro" id="IPR039426">
    <property type="entry name" value="TonB-dep_rcpt-like"/>
</dbReference>
<dbReference type="Pfam" id="PF13715">
    <property type="entry name" value="CarbopepD_reg_2"/>
    <property type="match status" value="1"/>
</dbReference>
<dbReference type="InterPro" id="IPR023997">
    <property type="entry name" value="TonB-dep_OMP_SusC/RagA_CS"/>
</dbReference>
<reference evidence="3" key="1">
    <citation type="submission" date="2021-02" db="EMBL/GenBank/DDBJ databases">
        <title>Salinimicrobium sp. nov. isolated from seawater in Tongyeong, Republic of Korea.</title>
        <authorList>
            <person name="Lee S.-J."/>
        </authorList>
    </citation>
    <scope>NUCLEOTIDE SEQUENCE</scope>
    <source>
        <strain evidence="3">HN-2-9-2</strain>
    </source>
</reference>
<dbReference type="InterPro" id="IPR023996">
    <property type="entry name" value="TonB-dep_OMP_SusC/RagA"/>
</dbReference>
<feature type="signal peptide" evidence="2">
    <location>
        <begin position="1"/>
        <end position="31"/>
    </location>
</feature>
<dbReference type="SUPFAM" id="SSF49464">
    <property type="entry name" value="Carboxypeptidase regulatory domain-like"/>
    <property type="match status" value="1"/>
</dbReference>
<dbReference type="EMBL" id="CP069620">
    <property type="protein sequence ID" value="UZH54479.1"/>
    <property type="molecule type" value="Genomic_DNA"/>
</dbReference>